<dbReference type="GO" id="GO:0016020">
    <property type="term" value="C:membrane"/>
    <property type="evidence" value="ECO:0007669"/>
    <property type="project" value="UniProtKB-SubCell"/>
</dbReference>
<name>A0A7S4A5T2_9STRA</name>
<keyword evidence="3 6" id="KW-0812">Transmembrane</keyword>
<protein>
    <recommendedName>
        <fullName evidence="11">Peroxisomal membrane protein MPV17</fullName>
    </recommendedName>
</protein>
<evidence type="ECO:0000313" key="9">
    <source>
        <dbReference type="EMBL" id="CAH0365392.1"/>
    </source>
</evidence>
<feature type="signal peptide" evidence="7">
    <location>
        <begin position="1"/>
        <end position="17"/>
    </location>
</feature>
<dbReference type="PANTHER" id="PTHR11266:SF17">
    <property type="entry name" value="PROTEIN MPV17"/>
    <property type="match status" value="1"/>
</dbReference>
<reference evidence="8" key="1">
    <citation type="submission" date="2021-01" db="EMBL/GenBank/DDBJ databases">
        <authorList>
            <person name="Corre E."/>
            <person name="Pelletier E."/>
            <person name="Niang G."/>
            <person name="Scheremetjew M."/>
            <person name="Finn R."/>
            <person name="Kale V."/>
            <person name="Holt S."/>
            <person name="Cochrane G."/>
            <person name="Meng A."/>
            <person name="Brown T."/>
            <person name="Cohen L."/>
        </authorList>
    </citation>
    <scope>NUCLEOTIDE SEQUENCE</scope>
    <source>
        <strain evidence="8">CCMP1756</strain>
    </source>
</reference>
<dbReference type="OrthoDB" id="430207at2759"/>
<feature type="chain" id="PRO_5036212329" description="Peroxisomal membrane protein MPV17" evidence="7">
    <location>
        <begin position="18"/>
        <end position="226"/>
    </location>
</feature>
<gene>
    <name evidence="8" type="ORF">PCAL00307_LOCUS19998</name>
    <name evidence="9" type="ORF">PECAL_1P18320</name>
</gene>
<evidence type="ECO:0000256" key="7">
    <source>
        <dbReference type="SAM" id="SignalP"/>
    </source>
</evidence>
<evidence type="ECO:0000256" key="5">
    <source>
        <dbReference type="ARBA" id="ARBA00023136"/>
    </source>
</evidence>
<keyword evidence="4 6" id="KW-1133">Transmembrane helix</keyword>
<dbReference type="InterPro" id="IPR007248">
    <property type="entry name" value="Mpv17_PMP22"/>
</dbReference>
<dbReference type="PANTHER" id="PTHR11266">
    <property type="entry name" value="PEROXISOMAL MEMBRANE PROTEIN 2, PXMP2 MPV17"/>
    <property type="match status" value="1"/>
</dbReference>
<dbReference type="EMBL" id="CAKKNE010000001">
    <property type="protein sequence ID" value="CAH0365392.1"/>
    <property type="molecule type" value="Genomic_DNA"/>
</dbReference>
<organism evidence="8">
    <name type="scientific">Pelagomonas calceolata</name>
    <dbReference type="NCBI Taxonomy" id="35677"/>
    <lineage>
        <taxon>Eukaryota</taxon>
        <taxon>Sar</taxon>
        <taxon>Stramenopiles</taxon>
        <taxon>Ochrophyta</taxon>
        <taxon>Pelagophyceae</taxon>
        <taxon>Pelagomonadales</taxon>
        <taxon>Pelagomonadaceae</taxon>
        <taxon>Pelagomonas</taxon>
    </lineage>
</organism>
<evidence type="ECO:0008006" key="11">
    <source>
        <dbReference type="Google" id="ProtNLM"/>
    </source>
</evidence>
<evidence type="ECO:0000256" key="1">
    <source>
        <dbReference type="ARBA" id="ARBA00004141"/>
    </source>
</evidence>
<dbReference type="EMBL" id="HBIW01023178">
    <property type="protein sequence ID" value="CAE0704550.1"/>
    <property type="molecule type" value="Transcribed_RNA"/>
</dbReference>
<keyword evidence="5 6" id="KW-0472">Membrane</keyword>
<dbReference type="Pfam" id="PF04117">
    <property type="entry name" value="Mpv17_PMP22"/>
    <property type="match status" value="1"/>
</dbReference>
<keyword evidence="7" id="KW-0732">Signal</keyword>
<evidence type="ECO:0000256" key="6">
    <source>
        <dbReference type="RuleBase" id="RU363053"/>
    </source>
</evidence>
<dbReference type="GO" id="GO:0005737">
    <property type="term" value="C:cytoplasm"/>
    <property type="evidence" value="ECO:0007669"/>
    <property type="project" value="TreeGrafter"/>
</dbReference>
<proteinExistence type="inferred from homology"/>
<accession>A0A7S4A5T2</accession>
<comment type="subcellular location">
    <subcellularLocation>
        <location evidence="1">Membrane</location>
        <topology evidence="1">Multi-pass membrane protein</topology>
    </subcellularLocation>
</comment>
<feature type="transmembrane region" description="Helical" evidence="6">
    <location>
        <begin position="86"/>
        <end position="104"/>
    </location>
</feature>
<evidence type="ECO:0000256" key="2">
    <source>
        <dbReference type="ARBA" id="ARBA00006824"/>
    </source>
</evidence>
<feature type="transmembrane region" description="Helical" evidence="6">
    <location>
        <begin position="125"/>
        <end position="150"/>
    </location>
</feature>
<dbReference type="AlphaFoldDB" id="A0A7S4A5T2"/>
<keyword evidence="10" id="KW-1185">Reference proteome</keyword>
<reference evidence="9" key="2">
    <citation type="submission" date="2021-11" db="EMBL/GenBank/DDBJ databases">
        <authorList>
            <consortium name="Genoscope - CEA"/>
            <person name="William W."/>
        </authorList>
    </citation>
    <scope>NUCLEOTIDE SEQUENCE</scope>
</reference>
<evidence type="ECO:0000256" key="3">
    <source>
        <dbReference type="ARBA" id="ARBA00022692"/>
    </source>
</evidence>
<evidence type="ECO:0000256" key="4">
    <source>
        <dbReference type="ARBA" id="ARBA00022989"/>
    </source>
</evidence>
<comment type="similarity">
    <text evidence="2 6">Belongs to the peroxisomal membrane protein PXMP2/4 family.</text>
</comment>
<dbReference type="Proteomes" id="UP000789595">
    <property type="component" value="Unassembled WGS sequence"/>
</dbReference>
<sequence length="226" mass="24707">MRRRGASLLFAAATAAALSPPNRSVKAPSARQATTAVRGGVLRAYDSLLKRRPLPTKMASSGAASALGDALAQTIVGNTYDPRRTLVFAAIGVFYFAPLLHLWYKALHKLEKSGVASGRFTRRQIIGLQLLMNQSIGAMCANGGFFYAYAAFDRWLPGGGNAPILETASKAFHRKFWRIMKANWVVWPLPSFVNLALVPLDYRVLFMNCFAVVWKCVLSLLTRAGA</sequence>
<evidence type="ECO:0000313" key="8">
    <source>
        <dbReference type="EMBL" id="CAE0704550.1"/>
    </source>
</evidence>
<evidence type="ECO:0000313" key="10">
    <source>
        <dbReference type="Proteomes" id="UP000789595"/>
    </source>
</evidence>